<evidence type="ECO:0000313" key="5">
    <source>
        <dbReference type="Proteomes" id="UP000622797"/>
    </source>
</evidence>
<gene>
    <name evidence="4" type="ORF">FSARC_7519</name>
</gene>
<dbReference type="AlphaFoldDB" id="A0A8H4TUY6"/>
<evidence type="ECO:0000313" key="4">
    <source>
        <dbReference type="EMBL" id="KAF4964560.1"/>
    </source>
</evidence>
<dbReference type="Pfam" id="PF25053">
    <property type="entry name" value="DUF7791"/>
    <property type="match status" value="1"/>
</dbReference>
<name>A0A8H4TUY6_9HYPO</name>
<protein>
    <recommendedName>
        <fullName evidence="6">Small s protein</fullName>
    </recommendedName>
</protein>
<dbReference type="Pfam" id="PF24883">
    <property type="entry name" value="NPHP3_N"/>
    <property type="match status" value="1"/>
</dbReference>
<keyword evidence="5" id="KW-1185">Reference proteome</keyword>
<dbReference type="OrthoDB" id="5086500at2759"/>
<accession>A0A8H4TUY6</accession>
<feature type="domain" description="DUF7791" evidence="3">
    <location>
        <begin position="594"/>
        <end position="733"/>
    </location>
</feature>
<sequence length="1136" mass="131164">MSGAEAALLGVGILCNAMQIITFCRDALQVYRNVSDGRSPDPRLGEYLRNAKTSFDEMNQWALNAAQIRPLNSDQQQIVDVGRQVHDCVDELQRKFAELHVDDASKRGVRGKLAASRKSAATLWRGKELEGVEKDLQRHEHLLHGLLLHRICNQTQAAEISSIRSFHQLDNTLQGVITQLAEGCTEVSDLAAKASLETRDRIAEEHTTTRTVIDQRMTAAEDTIHSNISDSINQVLEDLNRRDQRRDFEKQHEQLLQSLRFPEMNSRMNHISENYPGTFSWIFDTNYSSQKDDEDNDMVDMNNTSESASTEDLSNFDDLPTWLESESKLFWVSGKPASGKSSLMKFIAFNTLTSEHLRVWHPDVRIITHFFWKPGQALQKNVEGMAFSLLHQVLASKPDLAQRLWDAQRNIRHKRASSDWDLNELTKALYWALRSSDEAFCIFLDGLDEVKELDNLPFPEWTNAQVIHDLLEINNVKLCASSREEHAFCSFFRTASRLRIHQLNKNDIRRFANQLLAVSGLNSADRDRLLKIVVRKASGVFLWVALVLDSLNRAIRLGVAGIQELEERLNQTPTDLKRIFIDMWGRAGDDGELPSYRVTASRYFNLAITARILDRKRRHRQMDGKPHLRYPIRSLLVMTTALDDKPIASILSRGRDVQVEELRAKCSKAEDELRVVCRGLLEVTNSKEADMFKFVGDKRLCDYNLKKVEFIHRCAFDFFMETEVGHESLNACCWSRTEQASRLLAGHLIKARFLCCEPVHFRSRKFGNKTYVEVLEMDPQLYVALDITWNHFEGEITVQNNMLQAIKDWQVSGLFYEHVHWTYPQGSKTLSNPKELEFLENAIRTTQDEASISYVTDLLDHYSMDLVIDCIPIILRGLSGLYDARRYDYRDRRKMPSELIEYTLNRLTCMANDEGRYVSPQRQDTVKDAIYLLHSWYVTYYLEYVSRTIYLEDMEEEMNIELLRRFNLALLSTDDWQYPLKLEFQAFDPGSFSLTITDGWGYLRDGHTLVIGNFVTAYRLLGDLLLDRLDQTLDIQVSGGVESRFDLVLIAVEDAYYKPVTKKYRSQIRDFIQEALYDHDERMAKNALSDFVQYISDGLEPVDHDHVVEYCTHELRKGGLEFIPSWSPTWVVEESI</sequence>
<keyword evidence="1" id="KW-0677">Repeat</keyword>
<dbReference type="PANTHER" id="PTHR10039">
    <property type="entry name" value="AMELOGENIN"/>
    <property type="match status" value="1"/>
</dbReference>
<comment type="caution">
    <text evidence="4">The sequence shown here is derived from an EMBL/GenBank/DDBJ whole genome shotgun (WGS) entry which is preliminary data.</text>
</comment>
<dbReference type="EMBL" id="JABEXW010000400">
    <property type="protein sequence ID" value="KAF4964560.1"/>
    <property type="molecule type" value="Genomic_DNA"/>
</dbReference>
<dbReference type="InterPro" id="IPR027417">
    <property type="entry name" value="P-loop_NTPase"/>
</dbReference>
<reference evidence="4" key="2">
    <citation type="submission" date="2020-05" db="EMBL/GenBank/DDBJ databases">
        <authorList>
            <person name="Kim H.-S."/>
            <person name="Proctor R.H."/>
            <person name="Brown D.W."/>
        </authorList>
    </citation>
    <scope>NUCLEOTIDE SEQUENCE</scope>
    <source>
        <strain evidence="4">NRRL 20472</strain>
    </source>
</reference>
<proteinExistence type="predicted"/>
<dbReference type="InterPro" id="IPR056693">
    <property type="entry name" value="DUF7791"/>
</dbReference>
<evidence type="ECO:0000259" key="3">
    <source>
        <dbReference type="Pfam" id="PF25053"/>
    </source>
</evidence>
<evidence type="ECO:0000256" key="1">
    <source>
        <dbReference type="ARBA" id="ARBA00022737"/>
    </source>
</evidence>
<evidence type="ECO:0000259" key="2">
    <source>
        <dbReference type="Pfam" id="PF24883"/>
    </source>
</evidence>
<dbReference type="SUPFAM" id="SSF52540">
    <property type="entry name" value="P-loop containing nucleoside triphosphate hydrolases"/>
    <property type="match status" value="1"/>
</dbReference>
<dbReference type="Gene3D" id="3.40.50.300">
    <property type="entry name" value="P-loop containing nucleotide triphosphate hydrolases"/>
    <property type="match status" value="1"/>
</dbReference>
<dbReference type="InterPro" id="IPR056884">
    <property type="entry name" value="NPHP3-like_N"/>
</dbReference>
<organism evidence="4 5">
    <name type="scientific">Fusarium sarcochroum</name>
    <dbReference type="NCBI Taxonomy" id="1208366"/>
    <lineage>
        <taxon>Eukaryota</taxon>
        <taxon>Fungi</taxon>
        <taxon>Dikarya</taxon>
        <taxon>Ascomycota</taxon>
        <taxon>Pezizomycotina</taxon>
        <taxon>Sordariomycetes</taxon>
        <taxon>Hypocreomycetidae</taxon>
        <taxon>Hypocreales</taxon>
        <taxon>Nectriaceae</taxon>
        <taxon>Fusarium</taxon>
        <taxon>Fusarium lateritium species complex</taxon>
    </lineage>
</organism>
<feature type="domain" description="Nephrocystin 3-like N-terminal" evidence="2">
    <location>
        <begin position="319"/>
        <end position="483"/>
    </location>
</feature>
<evidence type="ECO:0008006" key="6">
    <source>
        <dbReference type="Google" id="ProtNLM"/>
    </source>
</evidence>
<reference evidence="4" key="1">
    <citation type="journal article" date="2020" name="BMC Genomics">
        <title>Correction to: Identification and distribution of gene clusters required for synthesis of sphingolipid metabolism inhibitors in diverse species of the filamentous fungus Fusarium.</title>
        <authorList>
            <person name="Kim H.S."/>
            <person name="Lohmar J.M."/>
            <person name="Busman M."/>
            <person name="Brown D.W."/>
            <person name="Naumann T.A."/>
            <person name="Divon H.H."/>
            <person name="Lysoe E."/>
            <person name="Uhlig S."/>
            <person name="Proctor R.H."/>
        </authorList>
    </citation>
    <scope>NUCLEOTIDE SEQUENCE</scope>
    <source>
        <strain evidence="4">NRRL 20472</strain>
    </source>
</reference>
<dbReference type="PANTHER" id="PTHR10039:SF5">
    <property type="entry name" value="NACHT DOMAIN-CONTAINING PROTEIN"/>
    <property type="match status" value="1"/>
</dbReference>
<dbReference type="Proteomes" id="UP000622797">
    <property type="component" value="Unassembled WGS sequence"/>
</dbReference>